<sequence>MATLTVWKFDHPDTAATLRVRVLDLERDGGIDVHDAVVVSWPDGASKPRTDQMDTGSGWATAGGAFWGLLIGAIFFLPLFGLAFGAGMGALSGSLRDFGIDDGFIETVRDRVTPGTSALFLLTSDADLDRVHGLLAGVAAELVATNLSEAEDHLLADLFRDDA</sequence>
<evidence type="ECO:0000313" key="2">
    <source>
        <dbReference type="EMBL" id="TDT17977.1"/>
    </source>
</evidence>
<dbReference type="EMBL" id="SOAU01000001">
    <property type="protein sequence ID" value="TDT17977.1"/>
    <property type="molecule type" value="Genomic_DNA"/>
</dbReference>
<comment type="caution">
    <text evidence="2">The sequence shown here is derived from an EMBL/GenBank/DDBJ whole genome shotgun (WGS) entry which is preliminary data.</text>
</comment>
<name>A0A4R7I2X5_9ACTN</name>
<dbReference type="AlphaFoldDB" id="A0A4R7I2X5"/>
<feature type="transmembrane region" description="Helical" evidence="1">
    <location>
        <begin position="65"/>
        <end position="86"/>
    </location>
</feature>
<evidence type="ECO:0000313" key="3">
    <source>
        <dbReference type="Proteomes" id="UP000294558"/>
    </source>
</evidence>
<gene>
    <name evidence="2" type="ORF">BDK89_3591</name>
</gene>
<dbReference type="RefSeq" id="WP_133870225.1">
    <property type="nucleotide sequence ID" value="NZ_SOAU01000001.1"/>
</dbReference>
<keyword evidence="1" id="KW-1133">Transmembrane helix</keyword>
<dbReference type="Pfam" id="PF06897">
    <property type="entry name" value="DUF1269"/>
    <property type="match status" value="1"/>
</dbReference>
<keyword evidence="3" id="KW-1185">Reference proteome</keyword>
<dbReference type="Proteomes" id="UP000294558">
    <property type="component" value="Unassembled WGS sequence"/>
</dbReference>
<keyword evidence="1" id="KW-0812">Transmembrane</keyword>
<protein>
    <submittedName>
        <fullName evidence="2">Putative membrane protein</fullName>
    </submittedName>
</protein>
<accession>A0A4R7I2X5</accession>
<proteinExistence type="predicted"/>
<reference evidence="2 3" key="1">
    <citation type="submission" date="2019-03" db="EMBL/GenBank/DDBJ databases">
        <title>Sequencing the genomes of 1000 actinobacteria strains.</title>
        <authorList>
            <person name="Klenk H.-P."/>
        </authorList>
    </citation>
    <scope>NUCLEOTIDE SEQUENCE [LARGE SCALE GENOMIC DNA]</scope>
    <source>
        <strain evidence="2 3">DSM 18936</strain>
    </source>
</reference>
<organism evidence="2 3">
    <name type="scientific">Ilumatobacter fluminis</name>
    <dbReference type="NCBI Taxonomy" id="467091"/>
    <lineage>
        <taxon>Bacteria</taxon>
        <taxon>Bacillati</taxon>
        <taxon>Actinomycetota</taxon>
        <taxon>Acidimicrobiia</taxon>
        <taxon>Acidimicrobiales</taxon>
        <taxon>Ilumatobacteraceae</taxon>
        <taxon>Ilumatobacter</taxon>
    </lineage>
</organism>
<keyword evidence="1" id="KW-0472">Membrane</keyword>
<evidence type="ECO:0000256" key="1">
    <source>
        <dbReference type="SAM" id="Phobius"/>
    </source>
</evidence>
<dbReference type="InterPro" id="IPR009200">
    <property type="entry name" value="DUF1269_membrane"/>
</dbReference>
<dbReference type="OrthoDB" id="5244321at2"/>